<protein>
    <submittedName>
        <fullName evidence="2">DUF397 domain-containing protein</fullName>
    </submittedName>
</protein>
<name>A0A6N7KMQ5_9ACTN</name>
<dbReference type="Proteomes" id="UP000450000">
    <property type="component" value="Unassembled WGS sequence"/>
</dbReference>
<dbReference type="InterPro" id="IPR001387">
    <property type="entry name" value="Cro/C1-type_HTH"/>
</dbReference>
<gene>
    <name evidence="2" type="ORF">F7Q99_04920</name>
</gene>
<dbReference type="Pfam" id="PF19054">
    <property type="entry name" value="DUF5753"/>
    <property type="match status" value="1"/>
</dbReference>
<feature type="domain" description="HTH cro/C1-type" evidence="1">
    <location>
        <begin position="74"/>
        <end position="137"/>
    </location>
</feature>
<dbReference type="SUPFAM" id="SSF47413">
    <property type="entry name" value="lambda repressor-like DNA-binding domains"/>
    <property type="match status" value="1"/>
</dbReference>
<accession>A0A6N7KMQ5</accession>
<keyword evidence="3" id="KW-1185">Reference proteome</keyword>
<comment type="caution">
    <text evidence="2">The sequence shown here is derived from an EMBL/GenBank/DDBJ whole genome shotgun (WGS) entry which is preliminary data.</text>
</comment>
<dbReference type="PROSITE" id="PS50943">
    <property type="entry name" value="HTH_CROC1"/>
    <property type="match status" value="1"/>
</dbReference>
<dbReference type="GO" id="GO:0003677">
    <property type="term" value="F:DNA binding"/>
    <property type="evidence" value="ECO:0007669"/>
    <property type="project" value="InterPro"/>
</dbReference>
<dbReference type="CDD" id="cd00093">
    <property type="entry name" value="HTH_XRE"/>
    <property type="match status" value="1"/>
</dbReference>
<dbReference type="EMBL" id="WBOF01000001">
    <property type="protein sequence ID" value="MQS11647.1"/>
    <property type="molecule type" value="Genomic_DNA"/>
</dbReference>
<sequence length="399" mass="44249">MHKDFRARTDRFVHSLVRLRDEFHDEASVIQLLVTRHQLVPGNVLTQGACALTRKKSTNPNLRSSAASVFGAVLRRLRESKGVSQGQLAILIPCSRPHISRIEAGTRNPQEDFVLAADRLLETGGQLMDLWKEIDWYARVEHPDWFRRYAGYEDKASTIGEFQVAHISGLLQTEAYARVLLGSGDAAGNPELIEERVASRLARQHRITAPDGPLFMVVHSEAAIRLLIGGPEVMYEQLGHLLAVGRLPNVVIQIAPFSLGERVPFDTIVSLITSPDGRTRVYSESLDQGHFIEDPREVQRKQRAYDLLQAEALSPRESADLIRSVREGLLNMIPTKADASWRKSSYSGNNGGNCIEVATASPGRLVRDSKDPDGPTLGFTPTAWQSFVDAVRADEFPSS</sequence>
<dbReference type="SMART" id="SM00530">
    <property type="entry name" value="HTH_XRE"/>
    <property type="match status" value="1"/>
</dbReference>
<reference evidence="2 3" key="1">
    <citation type="submission" date="2019-09" db="EMBL/GenBank/DDBJ databases">
        <title>Genome Sequences of Streptomyces kaniharaensis ATCC 21070.</title>
        <authorList>
            <person name="Zhu W."/>
            <person name="De Crecy-Lagard V."/>
            <person name="Richards N.G."/>
        </authorList>
    </citation>
    <scope>NUCLEOTIDE SEQUENCE [LARGE SCALE GENOMIC DNA]</scope>
    <source>
        <strain evidence="2 3">SF-557</strain>
    </source>
</reference>
<proteinExistence type="predicted"/>
<dbReference type="InterPro" id="IPR010982">
    <property type="entry name" value="Lambda_DNA-bd_dom_sf"/>
</dbReference>
<evidence type="ECO:0000259" key="1">
    <source>
        <dbReference type="PROSITE" id="PS50943"/>
    </source>
</evidence>
<dbReference type="AlphaFoldDB" id="A0A6N7KMQ5"/>
<dbReference type="InterPro" id="IPR007278">
    <property type="entry name" value="DUF397"/>
</dbReference>
<organism evidence="2 3">
    <name type="scientific">Streptomyces kaniharaensis</name>
    <dbReference type="NCBI Taxonomy" id="212423"/>
    <lineage>
        <taxon>Bacteria</taxon>
        <taxon>Bacillati</taxon>
        <taxon>Actinomycetota</taxon>
        <taxon>Actinomycetes</taxon>
        <taxon>Kitasatosporales</taxon>
        <taxon>Streptomycetaceae</taxon>
        <taxon>Streptomyces</taxon>
    </lineage>
</organism>
<dbReference type="InterPro" id="IPR043917">
    <property type="entry name" value="DUF5753"/>
</dbReference>
<evidence type="ECO:0000313" key="3">
    <source>
        <dbReference type="Proteomes" id="UP000450000"/>
    </source>
</evidence>
<dbReference type="Pfam" id="PF04149">
    <property type="entry name" value="DUF397"/>
    <property type="match status" value="1"/>
</dbReference>
<evidence type="ECO:0000313" key="2">
    <source>
        <dbReference type="EMBL" id="MQS11647.1"/>
    </source>
</evidence>
<dbReference type="Gene3D" id="1.10.260.40">
    <property type="entry name" value="lambda repressor-like DNA-binding domains"/>
    <property type="match status" value="1"/>
</dbReference>
<dbReference type="Pfam" id="PF13560">
    <property type="entry name" value="HTH_31"/>
    <property type="match status" value="1"/>
</dbReference>
<dbReference type="OrthoDB" id="3863809at2"/>